<feature type="transmembrane region" description="Helical" evidence="1">
    <location>
        <begin position="6"/>
        <end position="24"/>
    </location>
</feature>
<dbReference type="Pfam" id="PF05834">
    <property type="entry name" value="Lycopene_cycl"/>
    <property type="match status" value="1"/>
</dbReference>
<keyword evidence="1" id="KW-0472">Membrane</keyword>
<name>A0A3P1BM48_9BACT</name>
<dbReference type="InterPro" id="IPR036188">
    <property type="entry name" value="FAD/NAD-bd_sf"/>
</dbReference>
<accession>A0A3P1BM48</accession>
<dbReference type="Gene3D" id="3.50.50.60">
    <property type="entry name" value="FAD/NAD(P)-binding domain"/>
    <property type="match status" value="1"/>
</dbReference>
<dbReference type="SUPFAM" id="SSF51905">
    <property type="entry name" value="FAD/NAD(P)-binding domain"/>
    <property type="match status" value="1"/>
</dbReference>
<dbReference type="AlphaFoldDB" id="A0A3P1BM48"/>
<dbReference type="Proteomes" id="UP000271925">
    <property type="component" value="Unassembled WGS sequence"/>
</dbReference>
<dbReference type="EMBL" id="RQJO01000009">
    <property type="protein sequence ID" value="RRB02137.1"/>
    <property type="molecule type" value="Genomic_DNA"/>
</dbReference>
<keyword evidence="1" id="KW-1133">Transmembrane helix</keyword>
<evidence type="ECO:0000256" key="1">
    <source>
        <dbReference type="SAM" id="Phobius"/>
    </source>
</evidence>
<organism evidence="2 3">
    <name type="scientific">Larkinella rosea</name>
    <dbReference type="NCBI Taxonomy" id="2025312"/>
    <lineage>
        <taxon>Bacteria</taxon>
        <taxon>Pseudomonadati</taxon>
        <taxon>Bacteroidota</taxon>
        <taxon>Cytophagia</taxon>
        <taxon>Cytophagales</taxon>
        <taxon>Spirosomataceae</taxon>
        <taxon>Larkinella</taxon>
    </lineage>
</organism>
<keyword evidence="1" id="KW-0812">Transmembrane</keyword>
<dbReference type="RefSeq" id="WP_124876301.1">
    <property type="nucleotide sequence ID" value="NZ_RQJO01000009.1"/>
</dbReference>
<keyword evidence="3" id="KW-1185">Reference proteome</keyword>
<proteinExistence type="predicted"/>
<evidence type="ECO:0000313" key="2">
    <source>
        <dbReference type="EMBL" id="RRB02137.1"/>
    </source>
</evidence>
<reference evidence="2 3" key="1">
    <citation type="submission" date="2018-11" db="EMBL/GenBank/DDBJ databases">
        <authorList>
            <person name="Zhou Z."/>
            <person name="Wang G."/>
        </authorList>
    </citation>
    <scope>NUCLEOTIDE SEQUENCE [LARGE SCALE GENOMIC DNA]</scope>
    <source>
        <strain evidence="2 3">KCTC52004</strain>
    </source>
</reference>
<protein>
    <submittedName>
        <fullName evidence="2">Lycopene cyclase</fullName>
    </submittedName>
</protein>
<sequence length="394" mass="46027">MKKYDFIIAGGGMAGLSLAYYLSLSPLRDRSILILDKETKSRNDRTWCFWEDKDGPFESILFRKWNTVEFFGTTFNGLLDIGDYQYKMLRGIDFYAFMKNHLAQFPSIEFRQVTVNRVKDTPQGGFVIADDEPYIADFVFDSTHALKLNRPENHNLWQHFKGWTISTEKPCFDVEKPCMMDFRVDQQGDCRFLYILPFDERTALVEYTIFNNQLLSDEQYETALLTYIDRFVDTGGYSVQETEFGIIPMSDEPTNERPGKHVVRIGTAGGYTKPSTGYTFQRTQRYLQEIVQNLVAEGKPKRHKPWIRRVFKRFLDSVLLNVLEYRRHPADDIFTRLYERNPPVQIFRFLDEDTTFAEDLKIMTTVPLGAFTIAALDVFRKRIFPGLVRKPPVS</sequence>
<gene>
    <name evidence="2" type="ORF">EHT25_16770</name>
</gene>
<dbReference type="OrthoDB" id="24355at2"/>
<comment type="caution">
    <text evidence="2">The sequence shown here is derived from an EMBL/GenBank/DDBJ whole genome shotgun (WGS) entry which is preliminary data.</text>
</comment>
<evidence type="ECO:0000313" key="3">
    <source>
        <dbReference type="Proteomes" id="UP000271925"/>
    </source>
</evidence>